<dbReference type="AlphaFoldDB" id="A0A0R1VMD6"/>
<name>A0A0R1VMD6_9LACO</name>
<proteinExistence type="predicted"/>
<dbReference type="Proteomes" id="UP000051307">
    <property type="component" value="Unassembled WGS sequence"/>
</dbReference>
<protein>
    <recommendedName>
        <fullName evidence="1">Core domain-containing protein</fullName>
    </recommendedName>
</protein>
<sequence>MTQETISINIKPEAKEIIEKKNPENKLLLLALNDGSNKYSRLGGTCTIGANFQFVILDEKDPKYTIKVENNAGFDLWTSPDEVSFFEGGLVVNARNYTLSLSDDSGILDGAVSIDKYTPQELTKKEMQEGKTC</sequence>
<dbReference type="PATRIC" id="fig|1423767.3.peg.1599"/>
<evidence type="ECO:0000313" key="3">
    <source>
        <dbReference type="Proteomes" id="UP000051307"/>
    </source>
</evidence>
<dbReference type="RefSeq" id="WP_025015271.1">
    <property type="nucleotide sequence ID" value="NZ_AZFU01000003.1"/>
</dbReference>
<dbReference type="eggNOG" id="ENOG50341CT">
    <property type="taxonomic scope" value="Bacteria"/>
</dbReference>
<dbReference type="Gene3D" id="2.60.300.12">
    <property type="entry name" value="HesB-like domain"/>
    <property type="match status" value="1"/>
</dbReference>
<feature type="domain" description="Core" evidence="1">
    <location>
        <begin position="7"/>
        <end position="116"/>
    </location>
</feature>
<comment type="caution">
    <text evidence="2">The sequence shown here is derived from an EMBL/GenBank/DDBJ whole genome shotgun (WGS) entry which is preliminary data.</text>
</comment>
<dbReference type="SUPFAM" id="SSF89360">
    <property type="entry name" value="HesB-like domain"/>
    <property type="match status" value="1"/>
</dbReference>
<dbReference type="InterPro" id="IPR035903">
    <property type="entry name" value="HesB-like_dom_sf"/>
</dbReference>
<evidence type="ECO:0000259" key="1">
    <source>
        <dbReference type="Pfam" id="PF01521"/>
    </source>
</evidence>
<evidence type="ECO:0000313" key="2">
    <source>
        <dbReference type="EMBL" id="KRM06874.1"/>
    </source>
</evidence>
<reference evidence="2 3" key="1">
    <citation type="journal article" date="2015" name="Genome Announc.">
        <title>Expanding the biotechnology potential of lactobacilli through comparative genomics of 213 strains and associated genera.</title>
        <authorList>
            <person name="Sun Z."/>
            <person name="Harris H.M."/>
            <person name="McCann A."/>
            <person name="Guo C."/>
            <person name="Argimon S."/>
            <person name="Zhang W."/>
            <person name="Yang X."/>
            <person name="Jeffery I.B."/>
            <person name="Cooney J.C."/>
            <person name="Kagawa T.F."/>
            <person name="Liu W."/>
            <person name="Song Y."/>
            <person name="Salvetti E."/>
            <person name="Wrobel A."/>
            <person name="Rasinkangas P."/>
            <person name="Parkhill J."/>
            <person name="Rea M.C."/>
            <person name="O'Sullivan O."/>
            <person name="Ritari J."/>
            <person name="Douillard F.P."/>
            <person name="Paul Ross R."/>
            <person name="Yang R."/>
            <person name="Briner A.E."/>
            <person name="Felis G.E."/>
            <person name="de Vos W.M."/>
            <person name="Barrangou R."/>
            <person name="Klaenhammer T.R."/>
            <person name="Caufield P.W."/>
            <person name="Cui Y."/>
            <person name="Zhang H."/>
            <person name="O'Toole P.W."/>
        </authorList>
    </citation>
    <scope>NUCLEOTIDE SEQUENCE [LARGE SCALE GENOMIC DNA]</scope>
    <source>
        <strain evidence="2 3">DSM 16761</strain>
    </source>
</reference>
<dbReference type="InterPro" id="IPR000361">
    <property type="entry name" value="ATAP_core_dom"/>
</dbReference>
<dbReference type="Pfam" id="PF01521">
    <property type="entry name" value="Fe-S_biosyn"/>
    <property type="match status" value="1"/>
</dbReference>
<dbReference type="EMBL" id="AZFU01000003">
    <property type="protein sequence ID" value="KRM06874.1"/>
    <property type="molecule type" value="Genomic_DNA"/>
</dbReference>
<accession>A0A0R1VMD6</accession>
<dbReference type="OrthoDB" id="2187371at2"/>
<gene>
    <name evidence="2" type="ORF">FC59_GL001541</name>
</gene>
<organism evidence="2 3">
    <name type="scientific">Lactobacillus kitasatonis DSM 16761 = JCM 1039</name>
    <dbReference type="NCBI Taxonomy" id="1423767"/>
    <lineage>
        <taxon>Bacteria</taxon>
        <taxon>Bacillati</taxon>
        <taxon>Bacillota</taxon>
        <taxon>Bacilli</taxon>
        <taxon>Lactobacillales</taxon>
        <taxon>Lactobacillaceae</taxon>
        <taxon>Lactobacillus</taxon>
    </lineage>
</organism>